<name>A0A7G1I095_9BACT</name>
<accession>A0A7G1I095</accession>
<dbReference type="KEGG" id="copr:Cop2CBH44_30060"/>
<evidence type="ECO:0000313" key="2">
    <source>
        <dbReference type="Proteomes" id="UP000594042"/>
    </source>
</evidence>
<keyword evidence="2" id="KW-1185">Reference proteome</keyword>
<dbReference type="Proteomes" id="UP000594042">
    <property type="component" value="Chromosome"/>
</dbReference>
<proteinExistence type="predicted"/>
<protein>
    <submittedName>
        <fullName evidence="1">Uncharacterized protein</fullName>
    </submittedName>
</protein>
<organism evidence="1 2">
    <name type="scientific">Coprobacter secundus subsp. similis</name>
    <dbReference type="NCBI Taxonomy" id="2751153"/>
    <lineage>
        <taxon>Bacteria</taxon>
        <taxon>Pseudomonadati</taxon>
        <taxon>Bacteroidota</taxon>
        <taxon>Bacteroidia</taxon>
        <taxon>Bacteroidales</taxon>
        <taxon>Barnesiellaceae</taxon>
        <taxon>Coprobacter</taxon>
    </lineage>
</organism>
<gene>
    <name evidence="1" type="ORF">Cop2CBH44_30060</name>
</gene>
<sequence length="54" mass="6361">MAVNKKMMKMMEKEKNLIASLRYQIERYKSVGNGFMCQRLNAELQKLMTKQATC</sequence>
<dbReference type="EMBL" id="AP023322">
    <property type="protein sequence ID" value="BCI64653.1"/>
    <property type="molecule type" value="Genomic_DNA"/>
</dbReference>
<reference evidence="2" key="1">
    <citation type="submission" date="2020-07" db="EMBL/GenBank/DDBJ databases">
        <title>Complete genome sequencing of Coprobacter sp. strain 2CBH44.</title>
        <authorList>
            <person name="Sakamoto M."/>
            <person name="Murakami T."/>
            <person name="Mori H."/>
        </authorList>
    </citation>
    <scope>NUCLEOTIDE SEQUENCE [LARGE SCALE GENOMIC DNA]</scope>
    <source>
        <strain evidence="2">2CBH44</strain>
    </source>
</reference>
<evidence type="ECO:0000313" key="1">
    <source>
        <dbReference type="EMBL" id="BCI64653.1"/>
    </source>
</evidence>
<dbReference type="AlphaFoldDB" id="A0A7G1I095"/>